<proteinExistence type="predicted"/>
<dbReference type="AlphaFoldDB" id="A0A4P7N5T4"/>
<evidence type="ECO:0000256" key="1">
    <source>
        <dbReference type="SAM" id="Phobius"/>
    </source>
</evidence>
<sequence length="204" mass="22382">MYEGNQAVPELGLDGLASAFNLVIHLWVCSANILFIIYATVPILELANFHLLGRTLYYIPFLSVIHPGRFSRRFSSAHALVEVRNSLGVMQSIVGKLIGNSKTPEKAAEYVAQDHALMKASLTLLLLFTVIFVSLAGSVHHRCLKRGIRNSKVTIPLTTLYFSMGFITARTISRTGENFALENLTGTVFSGSQALDPPPVVLHE</sequence>
<keyword evidence="1" id="KW-1133">Transmembrane helix</keyword>
<feature type="transmembrane region" description="Helical" evidence="1">
    <location>
        <begin position="120"/>
        <end position="139"/>
    </location>
</feature>
<reference evidence="2 3" key="1">
    <citation type="journal article" date="2019" name="Mol. Biol. Evol.">
        <title>Blast fungal genomes show frequent chromosomal changes, gene gains and losses, and effector gene turnover.</title>
        <authorList>
            <person name="Gomez Luciano L.B."/>
            <person name="Jason Tsai I."/>
            <person name="Chuma I."/>
            <person name="Tosa Y."/>
            <person name="Chen Y.H."/>
            <person name="Li J.Y."/>
            <person name="Li M.Y."/>
            <person name="Jade Lu M.Y."/>
            <person name="Nakayashiki H."/>
            <person name="Li W.H."/>
        </authorList>
    </citation>
    <scope>NUCLEOTIDE SEQUENCE [LARGE SCALE GENOMIC DNA]</scope>
    <source>
        <strain evidence="2">MZ5-1-6</strain>
    </source>
</reference>
<protein>
    <submittedName>
        <fullName evidence="2">Uncharacterized protein</fullName>
    </submittedName>
</protein>
<dbReference type="EMBL" id="CP034206">
    <property type="protein sequence ID" value="QBZ57919.1"/>
    <property type="molecule type" value="Genomic_DNA"/>
</dbReference>
<feature type="transmembrane region" description="Helical" evidence="1">
    <location>
        <begin position="20"/>
        <end position="39"/>
    </location>
</feature>
<evidence type="ECO:0000313" key="2">
    <source>
        <dbReference type="EMBL" id="QBZ57919.1"/>
    </source>
</evidence>
<dbReference type="Proteomes" id="UP000294847">
    <property type="component" value="Chromosome 3"/>
</dbReference>
<accession>A0A4P7N5T4</accession>
<gene>
    <name evidence="2" type="ORF">PoMZ_02857</name>
</gene>
<keyword evidence="1" id="KW-0472">Membrane</keyword>
<evidence type="ECO:0000313" key="3">
    <source>
        <dbReference type="Proteomes" id="UP000294847"/>
    </source>
</evidence>
<organism evidence="2 3">
    <name type="scientific">Pyricularia oryzae</name>
    <name type="common">Rice blast fungus</name>
    <name type="synonym">Magnaporthe oryzae</name>
    <dbReference type="NCBI Taxonomy" id="318829"/>
    <lineage>
        <taxon>Eukaryota</taxon>
        <taxon>Fungi</taxon>
        <taxon>Dikarya</taxon>
        <taxon>Ascomycota</taxon>
        <taxon>Pezizomycotina</taxon>
        <taxon>Sordariomycetes</taxon>
        <taxon>Sordariomycetidae</taxon>
        <taxon>Magnaporthales</taxon>
        <taxon>Pyriculariaceae</taxon>
        <taxon>Pyricularia</taxon>
    </lineage>
</organism>
<name>A0A4P7N5T4_PYROR</name>
<keyword evidence="1" id="KW-0812">Transmembrane</keyword>